<dbReference type="GO" id="GO:0020037">
    <property type="term" value="F:heme binding"/>
    <property type="evidence" value="ECO:0007669"/>
    <property type="project" value="InterPro"/>
</dbReference>
<dbReference type="Gene3D" id="1.10.405.20">
    <property type="match status" value="1"/>
</dbReference>
<keyword evidence="11" id="KW-1185">Reference proteome</keyword>
<keyword evidence="4" id="KW-0436">Ligase</keyword>
<evidence type="ECO:0000256" key="2">
    <source>
        <dbReference type="ARBA" id="ARBA00022450"/>
    </source>
</evidence>
<evidence type="ECO:0000256" key="7">
    <source>
        <dbReference type="ARBA" id="ARBA00023098"/>
    </source>
</evidence>
<dbReference type="InterPro" id="IPR020845">
    <property type="entry name" value="AMP-binding_CS"/>
</dbReference>
<evidence type="ECO:0000256" key="1">
    <source>
        <dbReference type="ARBA" id="ARBA00004930"/>
    </source>
</evidence>
<dbReference type="Gene3D" id="1.10.1200.10">
    <property type="entry name" value="ACP-like"/>
    <property type="match status" value="1"/>
</dbReference>
<dbReference type="GO" id="GO:0004096">
    <property type="term" value="F:catalase activity"/>
    <property type="evidence" value="ECO:0007669"/>
    <property type="project" value="InterPro"/>
</dbReference>
<dbReference type="Pfam" id="PF23024">
    <property type="entry name" value="AMP-dom_DIP2-like"/>
    <property type="match status" value="1"/>
</dbReference>
<dbReference type="SUPFAM" id="SSF47336">
    <property type="entry name" value="ACP-like"/>
    <property type="match status" value="1"/>
</dbReference>
<dbReference type="Gene3D" id="3.40.50.12780">
    <property type="entry name" value="N-terminal domain of ligase-like"/>
    <property type="match status" value="1"/>
</dbReference>
<sequence>MDPSVSVDDLFSRLHPCFPVQTRIAIVGAGPSGLSAAYALSRLGYCNVTVLEKYQSAGGMCESVDIDGRIYDLGGQVLAANSAPTIFHLAKETGAELEDLDKDIFALIDSRGGTIRDMKLVDDYVSMISLTLKLQDEAKETGHLGVHGVSKIASDLSPAFLRNHGLKSFPKSVSYGFTASGYGFVEDMPYAYVHEFTRTSMAGKIQRFRGGYMGFWQKLCERLPVEFCWNTEVISVRRNSDGIILNVKDENDIVQVMEFDKIIISGAFPFKSGKIYRSPSTNLPGSMNECLHMSMLEKELFSKVETIDYYTTVLKTKGLEHIPKGFYYFEEFMIDPATLGNPVAMQRFYGDTDIFLFWSYGNSSDIRGSTVTDLAINAVENMGGQVQKVVLQRQFKYFPHVSSEDMKNGFYDKLEHELQGQNSTYFIGGLMAFELTERNASYAMALMRKHFASNTPVPDFPYVKRLLPLKSNRLALACKPSIEFPGIQFPDLPSLNSYLRHWATHTVTQDKILYTWINEKGDKVAQRTFKEMDTNASVIAYKLLTSQKPTINPGDKVLLVYLPGLDFVDAFFGCLRARVVPVPVIPPDPLQRGGQALLHISNIAKRCNPAAILSTFSYHLTVRAASAKNMILLNGKSKSSLHWPNLPWLHTDAWIKKSIISAEYNDMDDLSEPKSDELCFLQFTSGSTGEAKGVMITHGGLIHNVKLMRRRYRSTSRTILVSWLPQYHDMGLIGGLLTSMVSGASAILFSPMTFIRDPLLWLQVISTNHATHTAGPNFAFELLVRKLELNKVQNFDLSSLVFLMTAAEPIRPATLKRFIELTQAFGLSQEVMAPGYGLAENCVYVCSAYGEDKPILVDWQGRVCCGYFNPNDKDVDIRIVDPETGKELEKSENEGEVWVSSLSSGVGYWDMKELSETTFRNKLDNHSGKLYLRTGDLGRVIEGKLFITGRIKDLIIIAGRNIYSSDIEKTVESSSEILRPGCCAAVSVPSEILLAKGISVPDVSDQIALVVIAEVRETKFSSQEVVKKIETRVAEEHGVIVAATVLIKPRSISKTTSGKIRRFECAKKFIDGTLSVIVEPASRDNKSTPKSKRNSSHPQKTRDLSSTMGTVSKKDIIEFLKGLLSEQTGISSAKISTTESLVSYGVDSIGVVRAAQRLSDFLGVQVGAIDIFTATCIEDLANFAENLLVKSRSIPTLPGSTLPGSTATQTVPNRAEVDFKVSESQKLIIWIAHLIALAYISLLLTCPAYLSVRGYTVLVSWTRPLLQRTPLIGYLISLAFAPLSWIFCICSTCFCIALFGNSVLQPNYWLSPEISIWSLGFVKWWSLYKAQEVASKVLAVHLRGTVFLNHWFRMLGAKIATSAVIDTIDITDPSLVSIGEEDVIAEGALLQSHEVRNGILSFSPIRIGQKSFVGPYAVIQKGSTIGDGAEVFALQTYEGNGDFKNSSANVVQKGKLCEETIRKPSGSESTIQFLGIYMVSCLSSLSAAIIYLFYIWIFEKDISLDHFGYFCICGAFHWLPYTMVAYAAIFDSAPSNPIISAFLVAAGYAAHGFILSIFTGILSSYLQRGEANEKYLSSWFAHRLNVACHVRFAKFLSGTEAFAMYLRLLGAKIGQNCSIRSINAVLDPKLISIGDGVHLGDFSRITPGYYCQDGYTYGKIEIQENSVLGSQSLILPGAVVERDVILGAISIAPSNTVLQRGGVYLGSQAPVMVRNIMYSLDERIEEMDVNYKKVLGNLAANLAATTLKVRSRYFHRIGAAGKGSLVFYKTIPGFPNHKIFSPGRCYPIIIRHSNCLSSDDDARRDPRGAAIRILSEGKSPLLDLTLKTGKAFHARTIGDFATWLVCSAAAREEHVKHAPHVRDAMWGSLRQPDSYAELHYYSNFSRLFRFENGQEMYVRFKLRPFNKNIAEDSGKVEPMGILPPDTGSIPRDEKDTRPLLFLAEDFQCRVNSPDKVRYVLQLQIRPVPEDASITEIALDCTKPWDETEFPYMEVGEIIIDEMLTKEESDGLEFNPFFRCHEVDVIRATSYNQSASLDHGRSVVYEICQHLRNSKPLPETWRIFLDRTDVKLDFSGCPMAARLEKKELSKVTLARTWYTTLWLMSVQPLLQIFLPYFLLGLVINIPFNSIFSINESKKIWVLPLFWVFSGLLGGLLCTLTKWILVGKKEEGETVLIWSKATYMDTIWQAIRTLVAEYLMGMTSGSFLFGIWMKTLGSEVAWDQGAYVDSTEALLNPEMVKIEKYGSVEREALLFGHIYEGEGGKVKYEKIDIEDGGFVGSRAVAMPGVTVESGGKLNALSLAMKGEIVG</sequence>
<proteinExistence type="predicted"/>
<accession>A0A6P6UXZ9</accession>
<keyword evidence="9" id="KW-0812">Transmembrane</keyword>
<evidence type="ECO:0000313" key="11">
    <source>
        <dbReference type="Proteomes" id="UP001652660"/>
    </source>
</evidence>
<dbReference type="InterPro" id="IPR036188">
    <property type="entry name" value="FAD/NAD-bd_sf"/>
</dbReference>
<dbReference type="PROSITE" id="PS51402">
    <property type="entry name" value="CATALASE_3"/>
    <property type="match status" value="1"/>
</dbReference>
<dbReference type="PANTHER" id="PTHR22754:SF32">
    <property type="entry name" value="DISCO-INTERACTING PROTEIN 2"/>
    <property type="match status" value="1"/>
</dbReference>
<dbReference type="InterPro" id="IPR006162">
    <property type="entry name" value="Ppantetheine_attach_site"/>
</dbReference>
<feature type="transmembrane region" description="Helical" evidence="9">
    <location>
        <begin position="1471"/>
        <end position="1495"/>
    </location>
</feature>
<dbReference type="InterPro" id="IPR000873">
    <property type="entry name" value="AMP-dep_synth/lig_dom"/>
</dbReference>
<dbReference type="CDD" id="cd05931">
    <property type="entry name" value="FAAL"/>
    <property type="match status" value="1"/>
</dbReference>
<dbReference type="InterPro" id="IPR009081">
    <property type="entry name" value="PP-bd_ACP"/>
</dbReference>
<reference evidence="11" key="1">
    <citation type="journal article" date="2025" name="Foods">
        <title>Unveiling the Microbial Signatures of Arabica Coffee Cherries: Insights into Ripeness Specific Diversity, Functional Traits, and Implications for Quality and Safety.</title>
        <authorList>
            <consortium name="RefSeq"/>
            <person name="Tenea G.N."/>
            <person name="Cifuentes V."/>
            <person name="Reyes P."/>
            <person name="Cevallos-Vallejos M."/>
        </authorList>
    </citation>
    <scope>NUCLEOTIDE SEQUENCE [LARGE SCALE GENOMIC DNA]</scope>
</reference>
<dbReference type="Gene3D" id="3.30.70.1990">
    <property type="match status" value="1"/>
</dbReference>
<feature type="transmembrane region" description="Helical" evidence="9">
    <location>
        <begin position="1541"/>
        <end position="1566"/>
    </location>
</feature>
<dbReference type="GeneID" id="113714645"/>
<feature type="domain" description="Carrier" evidence="10">
    <location>
        <begin position="1114"/>
        <end position="1188"/>
    </location>
</feature>
<evidence type="ECO:0000256" key="6">
    <source>
        <dbReference type="ARBA" id="ARBA00023051"/>
    </source>
</evidence>
<evidence type="ECO:0000256" key="3">
    <source>
        <dbReference type="ARBA" id="ARBA00022553"/>
    </source>
</evidence>
<dbReference type="SMART" id="SM00823">
    <property type="entry name" value="PKS_PP"/>
    <property type="match status" value="1"/>
</dbReference>
<dbReference type="Gene3D" id="3.50.50.60">
    <property type="entry name" value="FAD/NAD(P)-binding domain"/>
    <property type="match status" value="1"/>
</dbReference>
<name>A0A6P6UXZ9_COFAR</name>
<keyword evidence="2" id="KW-0596">Phosphopantetheine</keyword>
<feature type="transmembrane region" description="Helical" evidence="9">
    <location>
        <begin position="2108"/>
        <end position="2126"/>
    </location>
</feature>
<dbReference type="Gene3D" id="2.160.10.10">
    <property type="entry name" value="Hexapeptide repeat proteins"/>
    <property type="match status" value="1"/>
</dbReference>
<dbReference type="Proteomes" id="UP001652660">
    <property type="component" value="Chromosome 1c"/>
</dbReference>
<dbReference type="InterPro" id="IPR025110">
    <property type="entry name" value="AMP-bd_C"/>
</dbReference>
<dbReference type="PROSITE" id="PS00012">
    <property type="entry name" value="PHOSPHOPANTETHEINE"/>
    <property type="match status" value="1"/>
</dbReference>
<dbReference type="Gene3D" id="2.40.180.10">
    <property type="entry name" value="Catalase core domain"/>
    <property type="match status" value="1"/>
</dbReference>
<evidence type="ECO:0000256" key="8">
    <source>
        <dbReference type="SAM" id="MobiDB-lite"/>
    </source>
</evidence>
<feature type="region of interest" description="Disordered" evidence="8">
    <location>
        <begin position="1081"/>
        <end position="1107"/>
    </location>
</feature>
<feature type="transmembrane region" description="Helical" evidence="9">
    <location>
        <begin position="1507"/>
        <end position="1529"/>
    </location>
</feature>
<keyword evidence="9" id="KW-0472">Membrane</keyword>
<dbReference type="InterPro" id="IPR036736">
    <property type="entry name" value="ACP-like_sf"/>
</dbReference>
<dbReference type="InterPro" id="IPR042099">
    <property type="entry name" value="ANL_N_sf"/>
</dbReference>
<dbReference type="PROSITE" id="PS00455">
    <property type="entry name" value="AMP_BINDING"/>
    <property type="match status" value="1"/>
</dbReference>
<evidence type="ECO:0000259" key="10">
    <source>
        <dbReference type="PROSITE" id="PS50075"/>
    </source>
</evidence>
<evidence type="ECO:0000256" key="9">
    <source>
        <dbReference type="SAM" id="Phobius"/>
    </source>
</evidence>
<keyword evidence="5" id="KW-0276">Fatty acid metabolism</keyword>
<dbReference type="GO" id="GO:0006979">
    <property type="term" value="P:response to oxidative stress"/>
    <property type="evidence" value="ECO:0007669"/>
    <property type="project" value="InterPro"/>
</dbReference>
<dbReference type="PROSITE" id="PS50075">
    <property type="entry name" value="CARRIER"/>
    <property type="match status" value="1"/>
</dbReference>
<keyword evidence="3" id="KW-0597">Phosphoprotein</keyword>
<keyword evidence="6" id="KW-0587">Phenylpropanoid metabolism</keyword>
<gene>
    <name evidence="12" type="primary">LOC113714645</name>
</gene>
<dbReference type="RefSeq" id="XP_027094457.2">
    <property type="nucleotide sequence ID" value="XM_027238656.2"/>
</dbReference>
<dbReference type="PANTHER" id="PTHR22754">
    <property type="entry name" value="DISCO-INTERACTING PROTEIN 2 DIP2 -RELATED"/>
    <property type="match status" value="1"/>
</dbReference>
<keyword evidence="9" id="KW-1133">Transmembrane helix</keyword>
<dbReference type="Pfam" id="PF00550">
    <property type="entry name" value="PP-binding"/>
    <property type="match status" value="1"/>
</dbReference>
<dbReference type="SUPFAM" id="SSF56801">
    <property type="entry name" value="Acetyl-CoA synthetase-like"/>
    <property type="match status" value="1"/>
</dbReference>
<dbReference type="SUPFAM" id="SSF51161">
    <property type="entry name" value="Trimeric LpxA-like enzymes"/>
    <property type="match status" value="3"/>
</dbReference>
<dbReference type="SUPFAM" id="SSF56634">
    <property type="entry name" value="Heme-dependent catalase-like"/>
    <property type="match status" value="1"/>
</dbReference>
<comment type="pathway">
    <text evidence="1">Phytoalexin biosynthesis; 3,4',5-trihydroxystilbene biosynthesis; 3,4',5-trihydroxystilbene from trans-4-coumarate: step 1/2.</text>
</comment>
<dbReference type="InterPro" id="IPR011004">
    <property type="entry name" value="Trimer_LpxA-like_sf"/>
</dbReference>
<dbReference type="InterPro" id="IPR020835">
    <property type="entry name" value="Catalase_sf"/>
</dbReference>
<dbReference type="AlphaFoldDB" id="A0A6P6UXZ9"/>
<dbReference type="InterPro" id="IPR002937">
    <property type="entry name" value="Amino_oxidase"/>
</dbReference>
<feature type="transmembrane region" description="Helical" evidence="9">
    <location>
        <begin position="2184"/>
        <end position="2210"/>
    </location>
</feature>
<dbReference type="Gene3D" id="3.30.300.30">
    <property type="match status" value="1"/>
</dbReference>
<evidence type="ECO:0000313" key="12">
    <source>
        <dbReference type="RefSeq" id="XP_027094457.2"/>
    </source>
</evidence>
<feature type="transmembrane region" description="Helical" evidence="9">
    <location>
        <begin position="1227"/>
        <end position="1251"/>
    </location>
</feature>
<dbReference type="Pfam" id="PF00501">
    <property type="entry name" value="AMP-binding"/>
    <property type="match status" value="1"/>
</dbReference>
<dbReference type="InterPro" id="IPR040097">
    <property type="entry name" value="FAAL/FAAC"/>
</dbReference>
<dbReference type="OrthoDB" id="69964at2759"/>
<dbReference type="Pfam" id="PF01593">
    <property type="entry name" value="Amino_oxidase"/>
    <property type="match status" value="1"/>
</dbReference>
<dbReference type="InterPro" id="IPR018028">
    <property type="entry name" value="Catalase"/>
</dbReference>
<keyword evidence="7" id="KW-0443">Lipid metabolism</keyword>
<dbReference type="InterPro" id="IPR020806">
    <property type="entry name" value="PKS_PP-bd"/>
</dbReference>
<evidence type="ECO:0000256" key="5">
    <source>
        <dbReference type="ARBA" id="ARBA00022832"/>
    </source>
</evidence>
<organism evidence="11 12">
    <name type="scientific">Coffea arabica</name>
    <name type="common">Arabian coffee</name>
    <dbReference type="NCBI Taxonomy" id="13443"/>
    <lineage>
        <taxon>Eukaryota</taxon>
        <taxon>Viridiplantae</taxon>
        <taxon>Streptophyta</taxon>
        <taxon>Embryophyta</taxon>
        <taxon>Tracheophyta</taxon>
        <taxon>Spermatophyta</taxon>
        <taxon>Magnoliopsida</taxon>
        <taxon>eudicotyledons</taxon>
        <taxon>Gunneridae</taxon>
        <taxon>Pentapetalae</taxon>
        <taxon>asterids</taxon>
        <taxon>lamiids</taxon>
        <taxon>Gentianales</taxon>
        <taxon>Rubiaceae</taxon>
        <taxon>Ixoroideae</taxon>
        <taxon>Gardenieae complex</taxon>
        <taxon>Bertiereae - Coffeeae clade</taxon>
        <taxon>Coffeeae</taxon>
        <taxon>Coffea</taxon>
    </lineage>
</organism>
<reference evidence="12" key="2">
    <citation type="submission" date="2025-08" db="UniProtKB">
        <authorList>
            <consortium name="RefSeq"/>
        </authorList>
    </citation>
    <scope>IDENTIFICATION</scope>
    <source>
        <tissue evidence="12">Leaves</tissue>
    </source>
</reference>
<dbReference type="SUPFAM" id="SSF51905">
    <property type="entry name" value="FAD/NAD(P)-binding domain"/>
    <property type="match status" value="1"/>
</dbReference>
<feature type="transmembrane region" description="Helical" evidence="9">
    <location>
        <begin position="2138"/>
        <end position="2164"/>
    </location>
</feature>
<dbReference type="PRINTS" id="PR00419">
    <property type="entry name" value="ADXRDTASE"/>
</dbReference>
<feature type="transmembrane region" description="Helical" evidence="9">
    <location>
        <begin position="1271"/>
        <end position="1299"/>
    </location>
</feature>
<dbReference type="InterPro" id="IPR045851">
    <property type="entry name" value="AMP-bd_C_sf"/>
</dbReference>
<protein>
    <recommendedName>
        <fullName evidence="10">Carrier domain-containing protein</fullName>
    </recommendedName>
</protein>
<evidence type="ECO:0000256" key="4">
    <source>
        <dbReference type="ARBA" id="ARBA00022598"/>
    </source>
</evidence>